<dbReference type="KEGG" id="amx:AM2010_553"/>
<dbReference type="PATRIC" id="fig|543877.4.peg.558"/>
<evidence type="ECO:0000313" key="2">
    <source>
        <dbReference type="EMBL" id="AKM06640.1"/>
    </source>
</evidence>
<evidence type="ECO:0000256" key="1">
    <source>
        <dbReference type="SAM" id="MobiDB-lite"/>
    </source>
</evidence>
<proteinExistence type="predicted"/>
<dbReference type="RefSeq" id="WP_053043881.1">
    <property type="nucleotide sequence ID" value="NZ_CP011805.1"/>
</dbReference>
<evidence type="ECO:0000313" key="3">
    <source>
        <dbReference type="Proteomes" id="UP000037643"/>
    </source>
</evidence>
<protein>
    <submittedName>
        <fullName evidence="2">Uncharacterized protein</fullName>
    </submittedName>
</protein>
<gene>
    <name evidence="2" type="ORF">AM2010_553</name>
</gene>
<reference evidence="2 3" key="1">
    <citation type="submission" date="2015-06" db="EMBL/GenBank/DDBJ databases">
        <authorList>
            <person name="Kim K.M."/>
        </authorList>
    </citation>
    <scope>NUCLEOTIDE SEQUENCE [LARGE SCALE GENOMIC DNA]</scope>
    <source>
        <strain evidence="2 3">KCTC 22370</strain>
    </source>
</reference>
<dbReference type="AlphaFoldDB" id="A0A0G3X548"/>
<dbReference type="OrthoDB" id="7428067at2"/>
<dbReference type="Gene3D" id="1.10.10.60">
    <property type="entry name" value="Homeodomain-like"/>
    <property type="match status" value="1"/>
</dbReference>
<keyword evidence="3" id="KW-1185">Reference proteome</keyword>
<name>A0A0G3X548_9SPHN</name>
<dbReference type="STRING" id="543877.AM2010_553"/>
<organism evidence="2 3">
    <name type="scientific">Pelagerythrobacter marensis</name>
    <dbReference type="NCBI Taxonomy" id="543877"/>
    <lineage>
        <taxon>Bacteria</taxon>
        <taxon>Pseudomonadati</taxon>
        <taxon>Pseudomonadota</taxon>
        <taxon>Alphaproteobacteria</taxon>
        <taxon>Sphingomonadales</taxon>
        <taxon>Erythrobacteraceae</taxon>
        <taxon>Pelagerythrobacter</taxon>
    </lineage>
</organism>
<feature type="region of interest" description="Disordered" evidence="1">
    <location>
        <begin position="154"/>
        <end position="239"/>
    </location>
</feature>
<dbReference type="Proteomes" id="UP000037643">
    <property type="component" value="Chromosome"/>
</dbReference>
<dbReference type="EMBL" id="CP011805">
    <property type="protein sequence ID" value="AKM06640.1"/>
    <property type="molecule type" value="Genomic_DNA"/>
</dbReference>
<feature type="compositionally biased region" description="Polar residues" evidence="1">
    <location>
        <begin position="203"/>
        <end position="214"/>
    </location>
</feature>
<sequence>MNAPATFPTPNLPALIDALPSDSTRPAQTEFTRARQVEFLSALATAGSARRAAKAAGVSHQTVYRMRRASPAFRRAWDAALLAARASAEDVLACRALDGVEEQVFYHGEVVATRRRYDSRLLLAHLARLDKLTEDAATRAFAEDFETALDRFARGEPQPEPEPEPEMDMAGVPAQAGTSGGSAPTSEAPASAGAREGDFFASGQCNMRSMSPAQTGAERAADGRESGDPPPGRSLPPGYDAWDADMDDPDHWQGGTYLPPYDRRLRAMEAARPHDALLPHQFTGYGFDADAVEAEQLSAFEAGVERWWLAIPPGQGEDPEIWHFAED</sequence>
<accession>A0A0G3X548</accession>